<feature type="domain" description="ABC-2 type transporter transmembrane" evidence="6">
    <location>
        <begin position="16"/>
        <end position="220"/>
    </location>
</feature>
<dbReference type="GO" id="GO:0016020">
    <property type="term" value="C:membrane"/>
    <property type="evidence" value="ECO:0007669"/>
    <property type="project" value="UniProtKB-SubCell"/>
</dbReference>
<keyword evidence="8" id="KW-1185">Reference proteome</keyword>
<reference evidence="7" key="2">
    <citation type="submission" date="2020-09" db="EMBL/GenBank/DDBJ databases">
        <authorList>
            <person name="Sun Q."/>
            <person name="Zhou Y."/>
        </authorList>
    </citation>
    <scope>NUCLEOTIDE SEQUENCE</scope>
    <source>
        <strain evidence="7">CGMCC 1.15478</strain>
    </source>
</reference>
<keyword evidence="3 5" id="KW-1133">Transmembrane helix</keyword>
<evidence type="ECO:0000256" key="5">
    <source>
        <dbReference type="SAM" id="Phobius"/>
    </source>
</evidence>
<keyword evidence="2 5" id="KW-0812">Transmembrane</keyword>
<name>A0A916U0W0_9ACTN</name>
<evidence type="ECO:0000313" key="8">
    <source>
        <dbReference type="Proteomes" id="UP000641514"/>
    </source>
</evidence>
<keyword evidence="4 5" id="KW-0472">Membrane</keyword>
<comment type="subcellular location">
    <subcellularLocation>
        <location evidence="1">Membrane</location>
        <topology evidence="1">Multi-pass membrane protein</topology>
    </subcellularLocation>
</comment>
<feature type="transmembrane region" description="Helical" evidence="5">
    <location>
        <begin position="144"/>
        <end position="170"/>
    </location>
</feature>
<comment type="caution">
    <text evidence="7">The sequence shown here is derived from an EMBL/GenBank/DDBJ whole genome shotgun (WGS) entry which is preliminary data.</text>
</comment>
<dbReference type="Pfam" id="PF01061">
    <property type="entry name" value="ABC2_membrane"/>
    <property type="match status" value="1"/>
</dbReference>
<feature type="transmembrane region" description="Helical" evidence="5">
    <location>
        <begin position="67"/>
        <end position="89"/>
    </location>
</feature>
<protein>
    <submittedName>
        <fullName evidence="7">Transport permease protein</fullName>
    </submittedName>
</protein>
<dbReference type="PANTHER" id="PTHR43027">
    <property type="entry name" value="DOXORUBICIN RESISTANCE ABC TRANSPORTER PERMEASE PROTEIN DRRC-RELATED"/>
    <property type="match status" value="1"/>
</dbReference>
<proteinExistence type="predicted"/>
<dbReference type="InterPro" id="IPR052902">
    <property type="entry name" value="ABC-2_transporter"/>
</dbReference>
<dbReference type="PANTHER" id="PTHR43027:SF2">
    <property type="entry name" value="TRANSPORT PERMEASE PROTEIN"/>
    <property type="match status" value="1"/>
</dbReference>
<organism evidence="7 8">
    <name type="scientific">Hoyosella rhizosphaerae</name>
    <dbReference type="NCBI Taxonomy" id="1755582"/>
    <lineage>
        <taxon>Bacteria</taxon>
        <taxon>Bacillati</taxon>
        <taxon>Actinomycetota</taxon>
        <taxon>Actinomycetes</taxon>
        <taxon>Mycobacteriales</taxon>
        <taxon>Hoyosellaceae</taxon>
        <taxon>Hoyosella</taxon>
    </lineage>
</organism>
<feature type="transmembrane region" description="Helical" evidence="5">
    <location>
        <begin position="232"/>
        <end position="252"/>
    </location>
</feature>
<evidence type="ECO:0000259" key="6">
    <source>
        <dbReference type="Pfam" id="PF01061"/>
    </source>
</evidence>
<evidence type="ECO:0000313" key="7">
    <source>
        <dbReference type="EMBL" id="GGC53715.1"/>
    </source>
</evidence>
<dbReference type="AlphaFoldDB" id="A0A916U0W0"/>
<evidence type="ECO:0000256" key="3">
    <source>
        <dbReference type="ARBA" id="ARBA00022989"/>
    </source>
</evidence>
<dbReference type="GO" id="GO:0140359">
    <property type="term" value="F:ABC-type transporter activity"/>
    <property type="evidence" value="ECO:0007669"/>
    <property type="project" value="InterPro"/>
</dbReference>
<feature type="transmembrane region" description="Helical" evidence="5">
    <location>
        <begin position="177"/>
        <end position="200"/>
    </location>
</feature>
<accession>A0A916U0W0</accession>
<evidence type="ECO:0000256" key="4">
    <source>
        <dbReference type="ARBA" id="ARBA00023136"/>
    </source>
</evidence>
<dbReference type="Proteomes" id="UP000641514">
    <property type="component" value="Unassembled WGS sequence"/>
</dbReference>
<sequence>MTTTIEVHRPGLWSWVTLIKCEAKMVVRDTAGLVVPIGLPLLILIMSASAASAQAAGDTGLTGLEVYVLPLVFAVVIASIGIINMPSFLSYYRRSGILRRLAVTPASPVMVLVAQAVVSLMQAALGVGVALAVAVLFFGAQFPVAPLTAIGVALLGLGAMYGVGMIVAAVAPTPNSAVAIGLIAFFAVGSLGGLFGAQALPDSLARVGELLPFGATVQAMGDAWVGTAVDPAHIVSLVATIIVGGVVSAAFFRWD</sequence>
<evidence type="ECO:0000256" key="1">
    <source>
        <dbReference type="ARBA" id="ARBA00004141"/>
    </source>
</evidence>
<dbReference type="InterPro" id="IPR013525">
    <property type="entry name" value="ABC2_TM"/>
</dbReference>
<feature type="transmembrane region" description="Helical" evidence="5">
    <location>
        <begin position="33"/>
        <end position="55"/>
    </location>
</feature>
<gene>
    <name evidence="7" type="ORF">GCM10011410_02620</name>
</gene>
<reference evidence="7" key="1">
    <citation type="journal article" date="2014" name="Int. J. Syst. Evol. Microbiol.">
        <title>Complete genome sequence of Corynebacterium casei LMG S-19264T (=DSM 44701T), isolated from a smear-ripened cheese.</title>
        <authorList>
            <consortium name="US DOE Joint Genome Institute (JGI-PGF)"/>
            <person name="Walter F."/>
            <person name="Albersmeier A."/>
            <person name="Kalinowski J."/>
            <person name="Ruckert C."/>
        </authorList>
    </citation>
    <scope>NUCLEOTIDE SEQUENCE</scope>
    <source>
        <strain evidence="7">CGMCC 1.15478</strain>
    </source>
</reference>
<dbReference type="EMBL" id="BMJH01000001">
    <property type="protein sequence ID" value="GGC53715.1"/>
    <property type="molecule type" value="Genomic_DNA"/>
</dbReference>
<dbReference type="RefSeq" id="WP_188669930.1">
    <property type="nucleotide sequence ID" value="NZ_BMJH01000001.1"/>
</dbReference>
<feature type="transmembrane region" description="Helical" evidence="5">
    <location>
        <begin position="109"/>
        <end position="138"/>
    </location>
</feature>
<evidence type="ECO:0000256" key="2">
    <source>
        <dbReference type="ARBA" id="ARBA00022692"/>
    </source>
</evidence>